<keyword evidence="3" id="KW-1185">Reference proteome</keyword>
<keyword evidence="1" id="KW-1133">Transmembrane helix</keyword>
<dbReference type="eggNOG" id="ENOG5032P1D">
    <property type="taxonomic scope" value="Bacteria"/>
</dbReference>
<dbReference type="HOGENOM" id="CLU_133118_0_0_5"/>
<dbReference type="STRING" id="217511.GCA_001463845_00626"/>
<protein>
    <submittedName>
        <fullName evidence="2">Uncharacterized protein</fullName>
    </submittedName>
</protein>
<dbReference type="RefSeq" id="WP_007067003.1">
    <property type="nucleotide sequence ID" value="NZ_DS022272.1"/>
</dbReference>
<comment type="caution">
    <text evidence="2">The sequence shown here is derived from an EMBL/GenBank/DDBJ whole genome shotgun (WGS) entry which is preliminary data.</text>
</comment>
<dbReference type="AlphaFoldDB" id="Q0G5N5"/>
<feature type="transmembrane region" description="Helical" evidence="1">
    <location>
        <begin position="34"/>
        <end position="55"/>
    </location>
</feature>
<organism evidence="2 3">
    <name type="scientific">Fulvimarina pelagi HTCC2506</name>
    <dbReference type="NCBI Taxonomy" id="314231"/>
    <lineage>
        <taxon>Bacteria</taxon>
        <taxon>Pseudomonadati</taxon>
        <taxon>Pseudomonadota</taxon>
        <taxon>Alphaproteobacteria</taxon>
        <taxon>Hyphomicrobiales</taxon>
        <taxon>Aurantimonadaceae</taxon>
        <taxon>Fulvimarina</taxon>
    </lineage>
</organism>
<evidence type="ECO:0000256" key="1">
    <source>
        <dbReference type="SAM" id="Phobius"/>
    </source>
</evidence>
<accession>Q0G5N5</accession>
<dbReference type="EMBL" id="AATP01000001">
    <property type="protein sequence ID" value="EAU43029.1"/>
    <property type="molecule type" value="Genomic_DNA"/>
</dbReference>
<keyword evidence="1" id="KW-0812">Transmembrane</keyword>
<evidence type="ECO:0000313" key="2">
    <source>
        <dbReference type="EMBL" id="EAU43029.1"/>
    </source>
</evidence>
<reference evidence="2 3" key="1">
    <citation type="journal article" date="2010" name="J. Bacteriol.">
        <title>Genome sequence of Fulvimarina pelagi HTCC2506T, a Mn(II)-oxidizing alphaproteobacterium possessing an aerobic anoxygenic photosynthetic gene cluster and Xanthorhodopsin.</title>
        <authorList>
            <person name="Kang I."/>
            <person name="Oh H.M."/>
            <person name="Lim S.I."/>
            <person name="Ferriera S."/>
            <person name="Giovannoni S.J."/>
            <person name="Cho J.C."/>
        </authorList>
    </citation>
    <scope>NUCLEOTIDE SEQUENCE [LARGE SCALE GENOMIC DNA]</scope>
    <source>
        <strain evidence="2 3">HTCC2506</strain>
    </source>
</reference>
<proteinExistence type="predicted"/>
<dbReference type="Proteomes" id="UP000004310">
    <property type="component" value="Unassembled WGS sequence"/>
</dbReference>
<evidence type="ECO:0000313" key="3">
    <source>
        <dbReference type="Proteomes" id="UP000004310"/>
    </source>
</evidence>
<gene>
    <name evidence="2" type="ORF">FP2506_09306</name>
</gene>
<sequence>MALELFAAIALALSVGGIVYVLRKISGGRLPKTTIPVVAALSLVSFAIWGDYSWASRTASALPDRFVVIDEVGQSNIWRPWSFLFPVTERFVAVDLGGAQRNSNDPNKVLVELYYMERRIPAERQSIVVDCGFETAAPTEANQTGRLRELVCASVSEDT</sequence>
<feature type="transmembrane region" description="Helical" evidence="1">
    <location>
        <begin position="6"/>
        <end position="22"/>
    </location>
</feature>
<keyword evidence="1" id="KW-0472">Membrane</keyword>
<name>Q0G5N5_9HYPH</name>